<dbReference type="InterPro" id="IPR032675">
    <property type="entry name" value="LRR_dom_sf"/>
</dbReference>
<proteinExistence type="inferred from homology"/>
<accession>A0AAP2RZJ5</accession>
<dbReference type="PANTHER" id="PTHR48051:SF46">
    <property type="entry name" value="LEUCINE RICH REPEAT-CONTAINING DOMAIN PROTEIN"/>
    <property type="match status" value="1"/>
</dbReference>
<dbReference type="GO" id="GO:0005737">
    <property type="term" value="C:cytoplasm"/>
    <property type="evidence" value="ECO:0007669"/>
    <property type="project" value="TreeGrafter"/>
</dbReference>
<feature type="region of interest" description="Disordered" evidence="7">
    <location>
        <begin position="1358"/>
        <end position="1378"/>
    </location>
</feature>
<comment type="caution">
    <text evidence="9">The sequence shown here is derived from an EMBL/GenBank/DDBJ whole genome shotgun (WGS) entry which is preliminary data.</text>
</comment>
<comment type="caution">
    <text evidence="6">Lacks conserved residue(s) required for the propagation of feature annotation.</text>
</comment>
<protein>
    <recommendedName>
        <fullName evidence="2">RING-type E3 ubiquitin transferase</fullName>
        <ecNumber evidence="2">2.3.2.27</ecNumber>
    </recommendedName>
</protein>
<dbReference type="Pfam" id="PF13855">
    <property type="entry name" value="LRR_8"/>
    <property type="match status" value="1"/>
</dbReference>
<keyword evidence="6" id="KW-0833">Ubl conjugation pathway</keyword>
<dbReference type="GO" id="GO:0061630">
    <property type="term" value="F:ubiquitin protein ligase activity"/>
    <property type="evidence" value="ECO:0007669"/>
    <property type="project" value="UniProtKB-EC"/>
</dbReference>
<keyword evidence="3" id="KW-0433">Leucine-rich repeat</keyword>
<dbReference type="EC" id="2.3.2.27" evidence="2"/>
<dbReference type="InterPro" id="IPR003591">
    <property type="entry name" value="Leu-rich_rpt_typical-subtyp"/>
</dbReference>
<evidence type="ECO:0000313" key="10">
    <source>
        <dbReference type="Proteomes" id="UP000814126"/>
    </source>
</evidence>
<comment type="similarity">
    <text evidence="6">Belongs to the LRR-containing bacterial E3 ligase family.</text>
</comment>
<name>A0AAP2RZJ5_9PSED</name>
<organism evidence="9 10">
    <name type="scientific">Pseudomonas poae</name>
    <dbReference type="NCBI Taxonomy" id="200451"/>
    <lineage>
        <taxon>Bacteria</taxon>
        <taxon>Pseudomonadati</taxon>
        <taxon>Pseudomonadota</taxon>
        <taxon>Gammaproteobacteria</taxon>
        <taxon>Pseudomonadales</taxon>
        <taxon>Pseudomonadaceae</taxon>
        <taxon>Pseudomonas</taxon>
    </lineage>
</organism>
<evidence type="ECO:0000256" key="7">
    <source>
        <dbReference type="SAM" id="MobiDB-lite"/>
    </source>
</evidence>
<dbReference type="PANTHER" id="PTHR48051">
    <property type="match status" value="1"/>
</dbReference>
<dbReference type="InterPro" id="IPR001611">
    <property type="entry name" value="Leu-rich_rpt"/>
</dbReference>
<keyword evidence="6" id="KW-0964">Secreted</keyword>
<evidence type="ECO:0000259" key="8">
    <source>
        <dbReference type="PROSITE" id="PS52053"/>
    </source>
</evidence>
<sequence>MLDPTQQPVPQDPLARFVAERHAPLMTRSEWSALQNLDVLRGKLDVFFGALNDAQKYAYVRLQRAWIDAQRSVEKDVKALTHAFEQQTMALLRAQLQALTGQDIDPVNTRIHTRYLQPEERVRRAAHGEKGEGVVKVASLSLWDAACLNYDGLTGWSYPGRTGLADASYLDAHVNATAAEFIALVRRLDLGGQLRQRLDDGLKPNGSVGNSVMVLAKAEFDFALIDALKNTAASGIDREKYQWVKRALSGEARWGSMEEMLLFIPHGVDNVSWVPQPIGLTGHYVRPPPGDRLSIPHLVFSITGCKGAFSFFPSRPGGALRHFQSHRRACEHFHVAFDSAYRQGDVDWLYPMMLLRDCARLKRIAKTTAPPADLEGVAHLIHRLAQSIPAVDTLGKIGYVRETVEKVPVVSLNDFYIKRCRANLQEMAHQTPGFMPTLIEVFKTLALEILNVLLIPVPGALKGLGRVRTIAMFVALEQALVEGGSQAMQGEPGDLLQGFADLADLLISGRLHTRLAKSVQRRHQRLYRRLSDARGATEQREPSAGKVLETMLGSPDTPARAMEVILSSSATSQQTLGQVWTGAQPSASLVDAVERFQVDRLIEWVAEGGDSTRTVPVAAVDVLAPLLTQLPAWPADTSLSIANQQGVEVRRYSKGASVMPTAVLSVIALENHQFAYGTPQRFTAHLPSAIIELLPEYFPAGDHALGQQLAVQARARKTDLFEALTRFAELSRSAASGVSVAVHALLPDRVTPDTPVPAVITQLRALHPDLSLARLLEVLREHPLSEHQQTQLLESQLQPEALYLALRAARGVARREKIIDGLFHGRRFDRQTCHWATEFADGVLRDLTGQQLVVSPAGQAVPYVSKGPADRNVVVIDQLRGRFAAYNHHALRTGATFMGADSFYDAIISQLSAGDRLQLGLSALQGVADLRHQVAHAMLRNRAPDGSFYPYRREIEHYATTADTTGIVPEPDALGLYRRGPDRYLFIEGEYFKVFEDQPLGCWRIQHPSLDDAYAPVLTHNGAGAWRHEWENPLTWDGQRPFYRLGPLTRALSPDAIEQIQQISAVTPDMLRRVHVRNAPPPAILVDTIERYTLQQRVMTGVETGRDFFDEVLGEVGPDLADELVGRAGLTRADQVAALEARVNVDKPQMERHFYKALRHKKTLPSTNPHARVLQRYFPGLSAWDATRLVYKITPAEQRSLEAGRLPLSLTLDIRWALEHSRRARAVDGLYTRLAANEDSARLIMRALPDLQGWPDHLRVEVWERGRLIDSVGPEDAVLRRMLEPVSHHYQAYTPQENGKRLAVGSPGPFLTVLLAALPTAERQALGYTHAAGPEELLRCIADRERHILESAEPGFDIDRRPRFNPPRRTADGRIGYPLSGSEELGPVAREQIARLRGLYPAKSDDEVLQLLREAGDSTDERTTMIDYLVREQRALDVDLQQWRDAASAGASDAISVRSRALAVARIQRCWAKEGLTPGIVEELNLDDLELTSLPTLRAHFGHVTVLNVNGNSLSALPERFLQSFPGLRVISFKGNRLTHLPDMDGLAHLAVLNLSNNLLRLDLRDEFRLAALTGLRNLDLSVNPLGQGRRLSLYPLRQLRELGLRNCGLDRLPRGAVTLQTLRSFDLRNNAIRELAETDLFIYPQVHRAMNLRGNPLSPQARQLLRRIGERQGQPDVDFGLWAPAASFDQRADRWLALLPPGDVQARQLEWAALQEQPMADCFFELLGNIADYSLFADVGHRALRETITRRVWRLIDEALFHGGGEQIYSVRPYGYMSGGIDGWLLSLHELELLRLPYRMLATDVQNAGPAFVHYYRALRRMDAISEHVRRHFPGQTLWQACTRIHSYRIALAASLDLPLVLVSRFNIPLAQPDGASVDMLRTRILREEVGMNWSLHLRKEEYWVEFLKRKYRSRFAAALRGYDRLLEIASNKVADAVMTEGEYLRYVQTLRAARLTAENAVVAELTDREWTDFVTS</sequence>
<keyword evidence="5" id="KW-0843">Virulence</keyword>
<gene>
    <name evidence="9" type="ORF">GIV46_06745</name>
</gene>
<dbReference type="GO" id="GO:0005576">
    <property type="term" value="C:extracellular region"/>
    <property type="evidence" value="ECO:0007669"/>
    <property type="project" value="UniProtKB-UniRule"/>
</dbReference>
<evidence type="ECO:0000256" key="1">
    <source>
        <dbReference type="ARBA" id="ARBA00000900"/>
    </source>
</evidence>
<dbReference type="GO" id="GO:0016567">
    <property type="term" value="P:protein ubiquitination"/>
    <property type="evidence" value="ECO:0007669"/>
    <property type="project" value="InterPro"/>
</dbReference>
<reference evidence="9" key="1">
    <citation type="submission" date="2019-11" db="EMBL/GenBank/DDBJ databases">
        <title>Epiphytic Pseudomonas syringae from cherry orchards.</title>
        <authorList>
            <person name="Hulin M.T."/>
        </authorList>
    </citation>
    <scope>NUCLEOTIDE SEQUENCE</scope>
    <source>
        <strain evidence="9">PA-2-1F</strain>
    </source>
</reference>
<dbReference type="Pfam" id="PF14496">
    <property type="entry name" value="NEL"/>
    <property type="match status" value="1"/>
</dbReference>
<keyword evidence="6" id="KW-1035">Host cytoplasm</keyword>
<feature type="domain" description="NEL" evidence="8">
    <location>
        <begin position="1688"/>
        <end position="1978"/>
    </location>
</feature>
<evidence type="ECO:0000313" key="9">
    <source>
        <dbReference type="EMBL" id="MCF5654714.1"/>
    </source>
</evidence>
<dbReference type="Pfam" id="PF20178">
    <property type="entry name" value="ToxA_N"/>
    <property type="match status" value="1"/>
</dbReference>
<dbReference type="Gene3D" id="1.20.58.360">
    <property type="entry name" value="Shigella T3SS effector IpaH defines"/>
    <property type="match status" value="1"/>
</dbReference>
<comment type="catalytic activity">
    <reaction evidence="1">
        <text>S-ubiquitinyl-[E2 ubiquitin-conjugating enzyme]-L-cysteine + [acceptor protein]-L-lysine = [E2 ubiquitin-conjugating enzyme]-L-cysteine + N(6)-ubiquitinyl-[acceptor protein]-L-lysine.</text>
        <dbReference type="EC" id="2.3.2.27"/>
    </reaction>
</comment>
<dbReference type="PROSITE" id="PS52053">
    <property type="entry name" value="NEL"/>
    <property type="match status" value="1"/>
</dbReference>
<dbReference type="Proteomes" id="UP000814126">
    <property type="component" value="Unassembled WGS sequence"/>
</dbReference>
<dbReference type="Gene3D" id="3.80.10.10">
    <property type="entry name" value="Ribonuclease Inhibitor"/>
    <property type="match status" value="1"/>
</dbReference>
<dbReference type="RefSeq" id="WP_236325259.1">
    <property type="nucleotide sequence ID" value="NZ_WJZX01000014.1"/>
</dbReference>
<evidence type="ECO:0000256" key="4">
    <source>
        <dbReference type="ARBA" id="ARBA00022737"/>
    </source>
</evidence>
<dbReference type="SMART" id="SM00369">
    <property type="entry name" value="LRR_TYP"/>
    <property type="match status" value="5"/>
</dbReference>
<dbReference type="EMBL" id="WJZX01000014">
    <property type="protein sequence ID" value="MCF5654714.1"/>
    <property type="molecule type" value="Genomic_DNA"/>
</dbReference>
<evidence type="ECO:0000256" key="3">
    <source>
        <dbReference type="ARBA" id="ARBA00022614"/>
    </source>
</evidence>
<keyword evidence="4" id="KW-0677">Repeat</keyword>
<evidence type="ECO:0000256" key="5">
    <source>
        <dbReference type="ARBA" id="ARBA00023026"/>
    </source>
</evidence>
<dbReference type="InterPro" id="IPR046673">
    <property type="entry name" value="ToxA_N"/>
</dbReference>
<dbReference type="InterPro" id="IPR050216">
    <property type="entry name" value="LRR_domain-containing"/>
</dbReference>
<dbReference type="InterPro" id="IPR029487">
    <property type="entry name" value="NEL_dom"/>
</dbReference>
<evidence type="ECO:0000256" key="6">
    <source>
        <dbReference type="PROSITE-ProRule" id="PRU01398"/>
    </source>
</evidence>
<evidence type="ECO:0000256" key="2">
    <source>
        <dbReference type="ARBA" id="ARBA00012483"/>
    </source>
</evidence>
<dbReference type="SUPFAM" id="SSF52058">
    <property type="entry name" value="L domain-like"/>
    <property type="match status" value="1"/>
</dbReference>